<dbReference type="GO" id="GO:0016887">
    <property type="term" value="F:ATP hydrolysis activity"/>
    <property type="evidence" value="ECO:0007669"/>
    <property type="project" value="InterPro"/>
</dbReference>
<name>A0A0V1L5M4_9BILA</name>
<accession>A0A0V1L5M4</accession>
<dbReference type="SUPFAM" id="SSF55874">
    <property type="entry name" value="ATPase domain of HSP90 chaperone/DNA topoisomerase II/histidine kinase"/>
    <property type="match status" value="1"/>
</dbReference>
<evidence type="ECO:0000256" key="12">
    <source>
        <dbReference type="ARBA" id="ARBA00023128"/>
    </source>
</evidence>
<dbReference type="GO" id="GO:0140662">
    <property type="term" value="F:ATP-dependent protein folding chaperone"/>
    <property type="evidence" value="ECO:0007669"/>
    <property type="project" value="InterPro"/>
</dbReference>
<comment type="caution">
    <text evidence="18">The sequence shown here is derived from an EMBL/GenBank/DDBJ whole genome shotgun (WGS) entry which is preliminary data.</text>
</comment>
<dbReference type="Gene3D" id="3.30.230.80">
    <property type="match status" value="1"/>
</dbReference>
<dbReference type="PRINTS" id="PR00775">
    <property type="entry name" value="HEATSHOCK90"/>
</dbReference>
<feature type="non-terminal residue" evidence="18">
    <location>
        <position position="1"/>
    </location>
</feature>
<dbReference type="Gene3D" id="3.40.50.11260">
    <property type="match status" value="1"/>
</dbReference>
<feature type="region of interest" description="Disordered" evidence="15">
    <location>
        <begin position="709"/>
        <end position="733"/>
    </location>
</feature>
<evidence type="ECO:0000313" key="18">
    <source>
        <dbReference type="EMBL" id="KRZ54742.1"/>
    </source>
</evidence>
<keyword evidence="19" id="KW-1185">Reference proteome</keyword>
<dbReference type="GO" id="GO:0005739">
    <property type="term" value="C:mitochondrion"/>
    <property type="evidence" value="ECO:0007669"/>
    <property type="project" value="UniProtKB-SubCell"/>
</dbReference>
<dbReference type="Pfam" id="PF12352">
    <property type="entry name" value="V-SNARE_C"/>
    <property type="match status" value="1"/>
</dbReference>
<dbReference type="PANTHER" id="PTHR11528">
    <property type="entry name" value="HEAT SHOCK PROTEIN 90 FAMILY MEMBER"/>
    <property type="match status" value="1"/>
</dbReference>
<dbReference type="CDD" id="cd16927">
    <property type="entry name" value="HATPase_Hsp90-like"/>
    <property type="match status" value="1"/>
</dbReference>
<dbReference type="InterPro" id="IPR005312">
    <property type="entry name" value="DUF1759"/>
</dbReference>
<feature type="transmembrane region" description="Helical" evidence="16">
    <location>
        <begin position="241"/>
        <end position="258"/>
    </location>
</feature>
<dbReference type="Gene3D" id="1.20.120.790">
    <property type="entry name" value="Heat shock protein 90, C-terminal domain"/>
    <property type="match status" value="1"/>
</dbReference>
<evidence type="ECO:0000256" key="8">
    <source>
        <dbReference type="ARBA" id="ARBA00022840"/>
    </source>
</evidence>
<evidence type="ECO:0000256" key="4">
    <source>
        <dbReference type="ARBA" id="ARBA00008239"/>
    </source>
</evidence>
<evidence type="ECO:0000256" key="9">
    <source>
        <dbReference type="ARBA" id="ARBA00022946"/>
    </source>
</evidence>
<dbReference type="GO" id="GO:0070013">
    <property type="term" value="C:intracellular organelle lumen"/>
    <property type="evidence" value="ECO:0007669"/>
    <property type="project" value="UniProtKB-ARBA"/>
</dbReference>
<evidence type="ECO:0000256" key="10">
    <source>
        <dbReference type="ARBA" id="ARBA00022989"/>
    </source>
</evidence>
<dbReference type="InterPro" id="IPR037196">
    <property type="entry name" value="HSP90_C"/>
</dbReference>
<dbReference type="FunFam" id="3.30.565.10:FF:000009">
    <property type="entry name" value="Molecular chaperone HtpG"/>
    <property type="match status" value="1"/>
</dbReference>
<dbReference type="SUPFAM" id="SSF54211">
    <property type="entry name" value="Ribosomal protein S5 domain 2-like"/>
    <property type="match status" value="1"/>
</dbReference>
<dbReference type="HAMAP" id="MF_00505">
    <property type="entry name" value="HSP90"/>
    <property type="match status" value="1"/>
</dbReference>
<feature type="compositionally biased region" description="Basic residues" evidence="15">
    <location>
        <begin position="716"/>
        <end position="730"/>
    </location>
</feature>
<dbReference type="InterPro" id="IPR020568">
    <property type="entry name" value="Ribosomal_Su5_D2-typ_SF"/>
</dbReference>
<dbReference type="NCBIfam" id="NF003555">
    <property type="entry name" value="PRK05218.1"/>
    <property type="match status" value="1"/>
</dbReference>
<gene>
    <name evidence="18" type="primary">Trap1</name>
    <name evidence="18" type="ORF">T02_1088</name>
</gene>
<dbReference type="GO" id="GO:0005524">
    <property type="term" value="F:ATP binding"/>
    <property type="evidence" value="ECO:0007669"/>
    <property type="project" value="UniProtKB-KW"/>
</dbReference>
<feature type="region of interest" description="Disordered" evidence="15">
    <location>
        <begin position="332"/>
        <end position="374"/>
    </location>
</feature>
<dbReference type="Pfam" id="PF05154">
    <property type="entry name" value="TM2"/>
    <property type="match status" value="1"/>
</dbReference>
<evidence type="ECO:0000256" key="15">
    <source>
        <dbReference type="SAM" id="MobiDB-lite"/>
    </source>
</evidence>
<keyword evidence="8" id="KW-0067">ATP-binding</keyword>
<evidence type="ECO:0000256" key="16">
    <source>
        <dbReference type="SAM" id="Phobius"/>
    </source>
</evidence>
<keyword evidence="6 16" id="KW-0812">Transmembrane</keyword>
<dbReference type="EMBL" id="JYDW01000131">
    <property type="protein sequence ID" value="KRZ54742.1"/>
    <property type="molecule type" value="Genomic_DNA"/>
</dbReference>
<dbReference type="InterPro" id="IPR020575">
    <property type="entry name" value="Hsp90_N"/>
</dbReference>
<dbReference type="SUPFAM" id="SSF110942">
    <property type="entry name" value="HSP90 C-terminal domain"/>
    <property type="match status" value="1"/>
</dbReference>
<organism evidence="18 19">
    <name type="scientific">Trichinella nativa</name>
    <dbReference type="NCBI Taxonomy" id="6335"/>
    <lineage>
        <taxon>Eukaryota</taxon>
        <taxon>Metazoa</taxon>
        <taxon>Ecdysozoa</taxon>
        <taxon>Nematoda</taxon>
        <taxon>Enoplea</taxon>
        <taxon>Dorylaimia</taxon>
        <taxon>Trichinellida</taxon>
        <taxon>Trichinellidae</taxon>
        <taxon>Trichinella</taxon>
    </lineage>
</organism>
<keyword evidence="10 16" id="KW-1133">Transmembrane helix</keyword>
<dbReference type="OrthoDB" id="28737at2759"/>
<dbReference type="Pfam" id="PF00183">
    <property type="entry name" value="HSP90"/>
    <property type="match status" value="1"/>
</dbReference>
<dbReference type="Proteomes" id="UP000054721">
    <property type="component" value="Unassembled WGS sequence"/>
</dbReference>
<feature type="transmembrane region" description="Helical" evidence="16">
    <location>
        <begin position="925"/>
        <end position="946"/>
    </location>
</feature>
<protein>
    <submittedName>
        <fullName evidence="18">Heat shock protein 75 kDa, mitochondrial</fullName>
    </submittedName>
</protein>
<evidence type="ECO:0000256" key="7">
    <source>
        <dbReference type="ARBA" id="ARBA00022741"/>
    </source>
</evidence>
<feature type="compositionally biased region" description="Basic and acidic residues" evidence="15">
    <location>
        <begin position="334"/>
        <end position="345"/>
    </location>
</feature>
<evidence type="ECO:0000256" key="2">
    <source>
        <dbReference type="ARBA" id="ARBA00004173"/>
    </source>
</evidence>
<dbReference type="Pfam" id="PF13589">
    <property type="entry name" value="HATPase_c_3"/>
    <property type="match status" value="1"/>
</dbReference>
<keyword evidence="13 16" id="KW-0472">Membrane</keyword>
<dbReference type="InterPro" id="IPR007829">
    <property type="entry name" value="TM2"/>
</dbReference>
<dbReference type="FunFam" id="3.40.50.11260:FF:000004">
    <property type="entry name" value="Heat shock protein 75 mitochondrial"/>
    <property type="match status" value="1"/>
</dbReference>
<evidence type="ECO:0000256" key="5">
    <source>
        <dbReference type="ARBA" id="ARBA00022490"/>
    </source>
</evidence>
<dbReference type="FunFam" id="3.30.230.80:FF:000004">
    <property type="entry name" value="Heat shock protein 75 kDa"/>
    <property type="match status" value="1"/>
</dbReference>
<dbReference type="InterPro" id="IPR036890">
    <property type="entry name" value="HATPase_C_sf"/>
</dbReference>
<evidence type="ECO:0000256" key="3">
    <source>
        <dbReference type="ARBA" id="ARBA00004496"/>
    </source>
</evidence>
<keyword evidence="12" id="KW-0496">Mitochondrion</keyword>
<evidence type="ECO:0000256" key="11">
    <source>
        <dbReference type="ARBA" id="ARBA00023016"/>
    </source>
</evidence>
<keyword evidence="14" id="KW-0143">Chaperone</keyword>
<keyword evidence="7" id="KW-0547">Nucleotide-binding</keyword>
<evidence type="ECO:0000259" key="17">
    <source>
        <dbReference type="Pfam" id="PF05154"/>
    </source>
</evidence>
<keyword evidence="5" id="KW-0963">Cytoplasm</keyword>
<reference evidence="18 19" key="1">
    <citation type="submission" date="2015-05" db="EMBL/GenBank/DDBJ databases">
        <title>Evolution of Trichinella species and genotypes.</title>
        <authorList>
            <person name="Korhonen P.K."/>
            <person name="Edoardo P."/>
            <person name="Giuseppe L.R."/>
            <person name="Gasser R.B."/>
        </authorList>
    </citation>
    <scope>NUCLEOTIDE SEQUENCE [LARGE SCALE GENOMIC DNA]</scope>
    <source>
        <strain evidence="18">ISS10</strain>
    </source>
</reference>
<keyword evidence="9" id="KW-0809">Transit peptide</keyword>
<dbReference type="FunFam" id="1.20.120.790:FF:000004">
    <property type="entry name" value="Heat shock protein 75 kDa"/>
    <property type="match status" value="1"/>
</dbReference>
<feature type="domain" description="TM2" evidence="17">
    <location>
        <begin position="895"/>
        <end position="942"/>
    </location>
</feature>
<comment type="subcellular location">
    <subcellularLocation>
        <location evidence="3">Cytoplasm</location>
    </subcellularLocation>
    <subcellularLocation>
        <location evidence="1">Membrane</location>
        <topology evidence="1">Multi-pass membrane protein</topology>
    </subcellularLocation>
    <subcellularLocation>
        <location evidence="2">Mitochondrion</location>
    </subcellularLocation>
</comment>
<feature type="transmembrane region" description="Helical" evidence="16">
    <location>
        <begin position="895"/>
        <end position="913"/>
    </location>
</feature>
<dbReference type="InterPro" id="IPR001404">
    <property type="entry name" value="Hsp90_fam"/>
</dbReference>
<dbReference type="STRING" id="6335.A0A0V1L5M4"/>
<evidence type="ECO:0000256" key="13">
    <source>
        <dbReference type="ARBA" id="ARBA00023136"/>
    </source>
</evidence>
<evidence type="ECO:0000256" key="6">
    <source>
        <dbReference type="ARBA" id="ARBA00022692"/>
    </source>
</evidence>
<dbReference type="Gene3D" id="3.30.565.10">
    <property type="entry name" value="Histidine kinase-like ATPase, C-terminal domain"/>
    <property type="match status" value="1"/>
</dbReference>
<evidence type="ECO:0000313" key="19">
    <source>
        <dbReference type="Proteomes" id="UP000054721"/>
    </source>
</evidence>
<comment type="similarity">
    <text evidence="4">Belongs to the heat shock protein 90 family.</text>
</comment>
<evidence type="ECO:0000256" key="1">
    <source>
        <dbReference type="ARBA" id="ARBA00004141"/>
    </source>
</evidence>
<proteinExistence type="inferred from homology"/>
<dbReference type="Pfam" id="PF03564">
    <property type="entry name" value="DUF1759"/>
    <property type="match status" value="1"/>
</dbReference>
<sequence length="1631" mass="185837">LLSPLFFVEMSSDNSFIARNWEELRRRARSLESDINTKLLNFSKLGSSLGGPPQLGVITDSERRDSEYLSTSQNRFETLSLDIQTMLDKLNDINEQMSDLIRGSAYVKNPAVCHTLERHRDILLDYSHEFKRTHANIKVLLEREVLFTSSIGDFGECKINLSNDGLNNRKSDFLLKEHDHIKSSDRLLDDQIGIALATKESLLNQKLGLKGVAKKLNTLTKRYPAVHSVMQKIHMRKRRDVIILASVIVICFIVIFLYDQARNQCCPMFGILAVLMPVPIMSDFGSYDLICVNKNEHITPNIPSHSLTKPHRQTNCPENHYRADLTTGVWGKKGPHDLGKQRGDKVTQISHRRGGRSGEQAEKTSQSTKPEHQYRQSPICRYIFWSSEPDSSQENDLWTGKSRMASTARPISKKLATNKYRLSRLLEELDELCIDPIDVNEIEEQIALTEPVYVETEALQTEWEKTLKDEEMQSASEDWSKCQKRFRQLKARADVLIQQAQRERLTDSDSSNPGRVAVQAENWNLPELVPPQFSGEVMEFPTFWAQFEAIIHSRSDLDGASKFVYLLSYTEGKARSAIAGIPITAANYMHAVEILKSRFDRPEVLVREHIKALWKATPCSKMTKQGIQTLVDEITNHLICLTALGKDPYAGSFPVSEALMPILKEKFPPELQTEWNLNVDSKSETYDDLRKFLDFAQRVADTLAEERLREPELRRQNRTTRPKRSSRRRTTSSAAALPLTTRCPFCQGGHEAAACEEFFTADLSTRMTMSGHRAQACRNRRRCAVVGKPTEQLGYMNKATCTAASPPTEVRKGYAFKLCVRAHVVNYRLHLPEEFIVCDPPLDLAGNETAKEILGYGCLKDVELTALKCQALPCIECQGPRTFLRQGFPCLRYNGHYFLSALLYSIFLGFFAVDRFYLGYAGIGVGKLMTLGGLGVWWLVDIGLLISENEQLRRKLKNGIFNQSMHGMQVKRMLQTTTSVLAVVESECNSPIGIIIFDLTVLLLLLTSSEKHEFRAETRMLLDVVANSLYSHKEVFVRELISNASDALEKLRALQATNATDIQTVDELKIEIFTNKLEKTFTIRDNGIGMTKEELKSHLGTIAKSGTSDFVKKFKNSSHSNLEQFIGQFGVGFYSAFMVADKIEVYTKARSPDSKGYRWVSDGNGYYEIEEVENAEFGTKIVCHLKEGEAEFAEESRIQDVIKKYSNFVSFPIMINEVKVNNMQALWLLDPKDVTKTMHKEFYRFISHSSNSEPIFTFHFRVDAPVNLNAILYVPDAVPDFLDMTHTEVGVLLYCRRVLIQQSAKDVIPNWLRFLKGVIDSEDIPLNLSRELLQKSSILNKIKSVTMSKVVKFFQDQMKKDAENYEAFHSYYSSYFREGILKSQSQIEKEDIAKLLLFESSNQRPGKKVSFQDYCSRMQEDQREIYYLCIPNRSLAEASPYYEAVKADNLEILFCYHPADEVTMISLRQFNRFNLVSVESVLQRNRTENEVVETSDLSKEDLQNMLEWIQKTLGQDKVNEIKTTQKITTYPCMISILELGAVRSFLRANVMEKMTDDQRLRLLKPTLEVNPNHPVIVKLAKLRFKDESLATAILEQIYENALIAAGLVDNVQSVVGKVNKLISEVTQKLQT</sequence>
<evidence type="ECO:0000256" key="14">
    <source>
        <dbReference type="ARBA" id="ARBA00023186"/>
    </source>
</evidence>
<dbReference type="GO" id="GO:0051082">
    <property type="term" value="F:unfolded protein binding"/>
    <property type="evidence" value="ECO:0007669"/>
    <property type="project" value="InterPro"/>
</dbReference>
<dbReference type="GO" id="GO:0016020">
    <property type="term" value="C:membrane"/>
    <property type="evidence" value="ECO:0007669"/>
    <property type="project" value="UniProtKB-SubCell"/>
</dbReference>
<keyword evidence="11 18" id="KW-0346">Stress response</keyword>